<evidence type="ECO:0000256" key="5">
    <source>
        <dbReference type="ARBA" id="ARBA00023136"/>
    </source>
</evidence>
<feature type="transmembrane region" description="Helical" evidence="6">
    <location>
        <begin position="275"/>
        <end position="303"/>
    </location>
</feature>
<keyword evidence="3 6" id="KW-0812">Transmembrane</keyword>
<name>A0AAN8PEC6_PATCE</name>
<dbReference type="AlphaFoldDB" id="A0AAN8PEC6"/>
<dbReference type="Pfam" id="PF00999">
    <property type="entry name" value="Na_H_Exchanger"/>
    <property type="match status" value="1"/>
</dbReference>
<feature type="transmembrane region" description="Helical" evidence="6">
    <location>
        <begin position="344"/>
        <end position="362"/>
    </location>
</feature>
<feature type="transmembrane region" description="Helical" evidence="6">
    <location>
        <begin position="504"/>
        <end position="523"/>
    </location>
</feature>
<evidence type="ECO:0000313" key="9">
    <source>
        <dbReference type="Proteomes" id="UP001347796"/>
    </source>
</evidence>
<protein>
    <recommendedName>
        <fullName evidence="7">Cation/H+ exchanger transmembrane domain-containing protein</fullName>
    </recommendedName>
</protein>
<evidence type="ECO:0000256" key="4">
    <source>
        <dbReference type="ARBA" id="ARBA00022989"/>
    </source>
</evidence>
<reference evidence="8 9" key="1">
    <citation type="submission" date="2024-01" db="EMBL/GenBank/DDBJ databases">
        <title>The genome of the rayed Mediterranean limpet Patella caerulea (Linnaeus, 1758).</title>
        <authorList>
            <person name="Anh-Thu Weber A."/>
            <person name="Halstead-Nussloch G."/>
        </authorList>
    </citation>
    <scope>NUCLEOTIDE SEQUENCE [LARGE SCALE GENOMIC DNA]</scope>
    <source>
        <strain evidence="8">AATW-2023a</strain>
        <tissue evidence="8">Whole specimen</tissue>
    </source>
</reference>
<feature type="transmembrane region" description="Helical" evidence="6">
    <location>
        <begin position="102"/>
        <end position="120"/>
    </location>
</feature>
<feature type="transmembrane region" description="Helical" evidence="6">
    <location>
        <begin position="368"/>
        <end position="387"/>
    </location>
</feature>
<feature type="transmembrane region" description="Helical" evidence="6">
    <location>
        <begin position="152"/>
        <end position="171"/>
    </location>
</feature>
<sequence>MAENGDNEETKAIRDTLLKDNGDVINGLSSLQTFDECTRSEKSEDECETKSARGCCGKVENCFDKVSRPFTTAHNPLPDYPTFKDRLVYGLRCPPHGRSARWLVFIFTIVILWAIVWSIVEEEALPYHSYFGMIILFPLCIIGGLNVQQIRLPPLLGMLLLGCLLRNVPVVNFAESIDKQWSSSLRAIALVIILIRAGLGLDPVALKKLSLVVLRLAALPCIFEAMTVGVAAWGILNFPWSWAFMLGFIHSAVSPAVVVPSMLKLQEEKLGTNKGIPTMVIAAGSLDDVLAISGFGIALGIAFSQGDLTMTIIHGPIEAVVGLTFGLIYGVICWYLPNPNSSRVVFYRFALVFGGGLFSVFGSRTMELPGAGALACLTLAFVAAHGWRRHGWTGANPVTTLMGRLWQIFQPLLFGLIGAEVDITKVKVDLIGAGIGVLFIGLAIRVVVSFLVMYGTDLNLREKLFVPFAWLPKATVQAAVGSVALDTAREKGGDPELVELGTKVLAMAVLVIIITAPLGALAISITAPRLLTKEVLEINIEEGTPPDDIEEKKS</sequence>
<evidence type="ECO:0000256" key="6">
    <source>
        <dbReference type="SAM" id="Phobius"/>
    </source>
</evidence>
<evidence type="ECO:0000313" key="8">
    <source>
        <dbReference type="EMBL" id="KAK6173158.1"/>
    </source>
</evidence>
<evidence type="ECO:0000259" key="7">
    <source>
        <dbReference type="Pfam" id="PF00999"/>
    </source>
</evidence>
<comment type="similarity">
    <text evidence="2">Belongs to the monovalent cation:proton antiporter 1 (CPA1) transporter (TC 2.A.36) family.</text>
</comment>
<feature type="transmembrane region" description="Helical" evidence="6">
    <location>
        <begin position="183"/>
        <end position="201"/>
    </location>
</feature>
<feature type="transmembrane region" description="Helical" evidence="6">
    <location>
        <begin position="242"/>
        <end position="263"/>
    </location>
</feature>
<feature type="transmembrane region" description="Helical" evidence="6">
    <location>
        <begin position="213"/>
        <end position="236"/>
    </location>
</feature>
<dbReference type="InterPro" id="IPR051843">
    <property type="entry name" value="CPA1_transporter"/>
</dbReference>
<feature type="domain" description="Cation/H+ exchanger transmembrane" evidence="7">
    <location>
        <begin position="141"/>
        <end position="524"/>
    </location>
</feature>
<comment type="caution">
    <text evidence="8">The sequence shown here is derived from an EMBL/GenBank/DDBJ whole genome shotgun (WGS) entry which is preliminary data.</text>
</comment>
<evidence type="ECO:0000256" key="2">
    <source>
        <dbReference type="ARBA" id="ARBA00007367"/>
    </source>
</evidence>
<dbReference type="PANTHER" id="PTHR31102">
    <property type="match status" value="1"/>
</dbReference>
<feature type="transmembrane region" description="Helical" evidence="6">
    <location>
        <begin position="126"/>
        <end position="145"/>
    </location>
</feature>
<evidence type="ECO:0000256" key="3">
    <source>
        <dbReference type="ARBA" id="ARBA00022692"/>
    </source>
</evidence>
<proteinExistence type="inferred from homology"/>
<feature type="transmembrane region" description="Helical" evidence="6">
    <location>
        <begin position="430"/>
        <end position="452"/>
    </location>
</feature>
<dbReference type="PANTHER" id="PTHR31102:SF1">
    <property type="entry name" value="CATION_H+ EXCHANGER DOMAIN-CONTAINING PROTEIN"/>
    <property type="match status" value="1"/>
</dbReference>
<gene>
    <name evidence="8" type="ORF">SNE40_016666</name>
</gene>
<feature type="transmembrane region" description="Helical" evidence="6">
    <location>
        <begin position="315"/>
        <end position="337"/>
    </location>
</feature>
<accession>A0AAN8PEC6</accession>
<keyword evidence="5 6" id="KW-0472">Membrane</keyword>
<evidence type="ECO:0000256" key="1">
    <source>
        <dbReference type="ARBA" id="ARBA00004141"/>
    </source>
</evidence>
<dbReference type="EMBL" id="JAZGQO010000011">
    <property type="protein sequence ID" value="KAK6173158.1"/>
    <property type="molecule type" value="Genomic_DNA"/>
</dbReference>
<keyword evidence="9" id="KW-1185">Reference proteome</keyword>
<dbReference type="GO" id="GO:1902600">
    <property type="term" value="P:proton transmembrane transport"/>
    <property type="evidence" value="ECO:0007669"/>
    <property type="project" value="InterPro"/>
</dbReference>
<comment type="subcellular location">
    <subcellularLocation>
        <location evidence="1">Membrane</location>
        <topology evidence="1">Multi-pass membrane protein</topology>
    </subcellularLocation>
</comment>
<dbReference type="InterPro" id="IPR006153">
    <property type="entry name" value="Cation/H_exchanger_TM"/>
</dbReference>
<dbReference type="GO" id="GO:0015297">
    <property type="term" value="F:antiporter activity"/>
    <property type="evidence" value="ECO:0007669"/>
    <property type="project" value="InterPro"/>
</dbReference>
<dbReference type="Proteomes" id="UP001347796">
    <property type="component" value="Unassembled WGS sequence"/>
</dbReference>
<keyword evidence="4 6" id="KW-1133">Transmembrane helix</keyword>
<dbReference type="GO" id="GO:0016020">
    <property type="term" value="C:membrane"/>
    <property type="evidence" value="ECO:0007669"/>
    <property type="project" value="UniProtKB-SubCell"/>
</dbReference>
<organism evidence="8 9">
    <name type="scientific">Patella caerulea</name>
    <name type="common">Rayed Mediterranean limpet</name>
    <dbReference type="NCBI Taxonomy" id="87958"/>
    <lineage>
        <taxon>Eukaryota</taxon>
        <taxon>Metazoa</taxon>
        <taxon>Spiralia</taxon>
        <taxon>Lophotrochozoa</taxon>
        <taxon>Mollusca</taxon>
        <taxon>Gastropoda</taxon>
        <taxon>Patellogastropoda</taxon>
        <taxon>Patelloidea</taxon>
        <taxon>Patellidae</taxon>
        <taxon>Patella</taxon>
    </lineage>
</organism>